<sequence length="125" mass="14458">MSSGVPHFTTRVMKRFVKPVSPPSGFVNTRILRDHFKRQMFMQNEVTTRALKFIARNAALPQKLRLEAQLQLTAMPNYTRANQLKGRCVDTGRGKGVIRDFRLCRYQFRMQAYEGLLPGVKKGVW</sequence>
<keyword evidence="2" id="KW-1185">Reference proteome</keyword>
<protein>
    <submittedName>
        <fullName evidence="1">Unnamed protein product</fullName>
    </submittedName>
</protein>
<dbReference type="Proteomes" id="UP001165064">
    <property type="component" value="Unassembled WGS sequence"/>
</dbReference>
<reference evidence="1" key="1">
    <citation type="submission" date="2023-04" db="EMBL/GenBank/DDBJ databases">
        <title>Ambrosiozyma monospora NBRC 10751.</title>
        <authorList>
            <person name="Ichikawa N."/>
            <person name="Sato H."/>
            <person name="Tonouchi N."/>
        </authorList>
    </citation>
    <scope>NUCLEOTIDE SEQUENCE</scope>
    <source>
        <strain evidence="1">NBRC 10751</strain>
    </source>
</reference>
<evidence type="ECO:0000313" key="2">
    <source>
        <dbReference type="Proteomes" id="UP001165064"/>
    </source>
</evidence>
<name>A0ACB5SRB7_AMBMO</name>
<gene>
    <name evidence="1" type="ORF">Amon02_000021200</name>
</gene>
<proteinExistence type="predicted"/>
<dbReference type="EMBL" id="BSXS01000044">
    <property type="protein sequence ID" value="GME70476.1"/>
    <property type="molecule type" value="Genomic_DNA"/>
</dbReference>
<accession>A0ACB5SRB7</accession>
<organism evidence="1 2">
    <name type="scientific">Ambrosiozyma monospora</name>
    <name type="common">Yeast</name>
    <name type="synonym">Endomycopsis monosporus</name>
    <dbReference type="NCBI Taxonomy" id="43982"/>
    <lineage>
        <taxon>Eukaryota</taxon>
        <taxon>Fungi</taxon>
        <taxon>Dikarya</taxon>
        <taxon>Ascomycota</taxon>
        <taxon>Saccharomycotina</taxon>
        <taxon>Pichiomycetes</taxon>
        <taxon>Pichiales</taxon>
        <taxon>Pichiaceae</taxon>
        <taxon>Ambrosiozyma</taxon>
    </lineage>
</organism>
<comment type="caution">
    <text evidence="1">The sequence shown here is derived from an EMBL/GenBank/DDBJ whole genome shotgun (WGS) entry which is preliminary data.</text>
</comment>
<evidence type="ECO:0000313" key="1">
    <source>
        <dbReference type="EMBL" id="GME70476.1"/>
    </source>
</evidence>